<comment type="caution">
    <text evidence="2">The sequence shown here is derived from an EMBL/GenBank/DDBJ whole genome shotgun (WGS) entry which is preliminary data.</text>
</comment>
<keyword evidence="1" id="KW-1133">Transmembrane helix</keyword>
<keyword evidence="1" id="KW-0812">Transmembrane</keyword>
<sequence>MENNYQNVFVEYMDWLHQGGANQVCFNCGHPEVVSRTDRIQVSEQERRTQLESKTLERLEGMKMDNEALRVMHEQLESMTFRRVIQGDQWIRERSQRIAVRTWTKIGVLRVKLSTKVPVRLIELRLVVLAEMVSAVLGFLLLSKVKFAAFPKKPLIFQNLRKAGIEVFKPNQRSRLN</sequence>
<protein>
    <submittedName>
        <fullName evidence="2">Uncharacterized protein</fullName>
    </submittedName>
</protein>
<gene>
    <name evidence="2" type="ORF">L596_019561</name>
</gene>
<evidence type="ECO:0000313" key="3">
    <source>
        <dbReference type="Proteomes" id="UP000298663"/>
    </source>
</evidence>
<evidence type="ECO:0000256" key="1">
    <source>
        <dbReference type="SAM" id="Phobius"/>
    </source>
</evidence>
<reference evidence="2 3" key="1">
    <citation type="journal article" date="2015" name="Genome Biol.">
        <title>Comparative genomics of Steinernema reveals deeply conserved gene regulatory networks.</title>
        <authorList>
            <person name="Dillman A.R."/>
            <person name="Macchietto M."/>
            <person name="Porter C.F."/>
            <person name="Rogers A."/>
            <person name="Williams B."/>
            <person name="Antoshechkin I."/>
            <person name="Lee M.M."/>
            <person name="Goodwin Z."/>
            <person name="Lu X."/>
            <person name="Lewis E.E."/>
            <person name="Goodrich-Blair H."/>
            <person name="Stock S.P."/>
            <person name="Adams B.J."/>
            <person name="Sternberg P.W."/>
            <person name="Mortazavi A."/>
        </authorList>
    </citation>
    <scope>NUCLEOTIDE SEQUENCE [LARGE SCALE GENOMIC DNA]</scope>
    <source>
        <strain evidence="2 3">ALL</strain>
    </source>
</reference>
<name>A0A4U5MR08_STECR</name>
<feature type="transmembrane region" description="Helical" evidence="1">
    <location>
        <begin position="124"/>
        <end position="143"/>
    </location>
</feature>
<accession>A0A4U5MR08</accession>
<dbReference type="Proteomes" id="UP000298663">
    <property type="component" value="Unassembled WGS sequence"/>
</dbReference>
<organism evidence="2 3">
    <name type="scientific">Steinernema carpocapsae</name>
    <name type="common">Entomopathogenic nematode</name>
    <dbReference type="NCBI Taxonomy" id="34508"/>
    <lineage>
        <taxon>Eukaryota</taxon>
        <taxon>Metazoa</taxon>
        <taxon>Ecdysozoa</taxon>
        <taxon>Nematoda</taxon>
        <taxon>Chromadorea</taxon>
        <taxon>Rhabditida</taxon>
        <taxon>Tylenchina</taxon>
        <taxon>Panagrolaimomorpha</taxon>
        <taxon>Strongyloidoidea</taxon>
        <taxon>Steinernematidae</taxon>
        <taxon>Steinernema</taxon>
    </lineage>
</organism>
<proteinExistence type="predicted"/>
<keyword evidence="3" id="KW-1185">Reference proteome</keyword>
<dbReference type="EMBL" id="AZBU02000006">
    <property type="protein sequence ID" value="TKR72038.1"/>
    <property type="molecule type" value="Genomic_DNA"/>
</dbReference>
<keyword evidence="1" id="KW-0472">Membrane</keyword>
<reference evidence="2 3" key="2">
    <citation type="journal article" date="2019" name="G3 (Bethesda)">
        <title>Hybrid Assembly of the Genome of the Entomopathogenic Nematode Steinernema carpocapsae Identifies the X-Chromosome.</title>
        <authorList>
            <person name="Serra L."/>
            <person name="Macchietto M."/>
            <person name="Macias-Munoz A."/>
            <person name="McGill C.J."/>
            <person name="Rodriguez I.M."/>
            <person name="Rodriguez B."/>
            <person name="Murad R."/>
            <person name="Mortazavi A."/>
        </authorList>
    </citation>
    <scope>NUCLEOTIDE SEQUENCE [LARGE SCALE GENOMIC DNA]</scope>
    <source>
        <strain evidence="2 3">ALL</strain>
    </source>
</reference>
<evidence type="ECO:0000313" key="2">
    <source>
        <dbReference type="EMBL" id="TKR72038.1"/>
    </source>
</evidence>
<dbReference type="AlphaFoldDB" id="A0A4U5MR08"/>